<evidence type="ECO:0000256" key="1">
    <source>
        <dbReference type="SAM" id="SignalP"/>
    </source>
</evidence>
<keyword evidence="1" id="KW-0732">Signal</keyword>
<evidence type="ECO:0000313" key="2">
    <source>
        <dbReference type="EMBL" id="SUA17488.1"/>
    </source>
</evidence>
<protein>
    <submittedName>
        <fullName evidence="3">Uncharacterized protein</fullName>
    </submittedName>
</protein>
<gene>
    <name evidence="2" type="ORF">NCTC10616_01162</name>
    <name evidence="3" type="ORF">NCTC10616_02044</name>
</gene>
<keyword evidence="4" id="KW-1185">Reference proteome</keyword>
<organism evidence="3 4">
    <name type="scientific">Neisseria lactamica</name>
    <dbReference type="NCBI Taxonomy" id="486"/>
    <lineage>
        <taxon>Bacteria</taxon>
        <taxon>Pseudomonadati</taxon>
        <taxon>Pseudomonadota</taxon>
        <taxon>Betaproteobacteria</taxon>
        <taxon>Neisseriales</taxon>
        <taxon>Neisseriaceae</taxon>
        <taxon>Neisseria</taxon>
    </lineage>
</organism>
<dbReference type="AlphaFoldDB" id="A0A378WDT1"/>
<accession>A0A378WDT1</accession>
<feature type="signal peptide" evidence="1">
    <location>
        <begin position="1"/>
        <end position="23"/>
    </location>
</feature>
<name>A0A378WDT1_NEILA</name>
<evidence type="ECO:0000313" key="3">
    <source>
        <dbReference type="EMBL" id="SUA30972.1"/>
    </source>
</evidence>
<feature type="chain" id="PRO_5042704169" evidence="1">
    <location>
        <begin position="24"/>
        <end position="60"/>
    </location>
</feature>
<dbReference type="EMBL" id="UGRO01000002">
    <property type="protein sequence ID" value="SUA17488.1"/>
    <property type="molecule type" value="Genomic_DNA"/>
</dbReference>
<dbReference type="Proteomes" id="UP000254193">
    <property type="component" value="Unassembled WGS sequence"/>
</dbReference>
<dbReference type="RefSeq" id="WP_258551598.1">
    <property type="nucleotide sequence ID" value="NZ_UGRO01000002.1"/>
</dbReference>
<dbReference type="EMBL" id="UGRO01000003">
    <property type="protein sequence ID" value="SUA30972.1"/>
    <property type="molecule type" value="Genomic_DNA"/>
</dbReference>
<proteinExistence type="predicted"/>
<evidence type="ECO:0000313" key="4">
    <source>
        <dbReference type="Proteomes" id="UP000254193"/>
    </source>
</evidence>
<sequence length="60" mass="6376">MKQKKTVQCILLGFAAASMHAQGADANKGTVVTNDNYTLVLAQKGKRTTTPTMAKPKSNP</sequence>
<reference evidence="3 4" key="1">
    <citation type="submission" date="2018-06" db="EMBL/GenBank/DDBJ databases">
        <authorList>
            <consortium name="Pathogen Informatics"/>
            <person name="Doyle S."/>
        </authorList>
    </citation>
    <scope>NUCLEOTIDE SEQUENCE [LARGE SCALE GENOMIC DNA]</scope>
    <source>
        <strain evidence="3 4">NCTC10616</strain>
    </source>
</reference>